<evidence type="ECO:0000256" key="2">
    <source>
        <dbReference type="ARBA" id="ARBA00022598"/>
    </source>
</evidence>
<proteinExistence type="inferred from homology"/>
<dbReference type="Gene3D" id="3.40.50.300">
    <property type="entry name" value="P-loop containing nucleotide triphosphate hydrolases"/>
    <property type="match status" value="1"/>
</dbReference>
<comment type="subunit">
    <text evidence="9">Homodimer.</text>
</comment>
<evidence type="ECO:0000256" key="9">
    <source>
        <dbReference type="HAMAP-Rule" id="MF_00336"/>
    </source>
</evidence>
<dbReference type="EC" id="6.3.3.3" evidence="9"/>
<dbReference type="PANTHER" id="PTHR43210:SF2">
    <property type="entry name" value="ATP-DEPENDENT DETHIOBIOTIN SYNTHETASE BIOD 2"/>
    <property type="match status" value="1"/>
</dbReference>
<comment type="caution">
    <text evidence="9">Lacks conserved residue(s) required for the propagation of feature annotation.</text>
</comment>
<feature type="active site" evidence="9">
    <location>
        <position position="49"/>
    </location>
</feature>
<evidence type="ECO:0000256" key="8">
    <source>
        <dbReference type="ARBA" id="ARBA00047386"/>
    </source>
</evidence>
<keyword evidence="4 9" id="KW-0547">Nucleotide-binding</keyword>
<comment type="catalytic activity">
    <reaction evidence="8">
        <text>(7R,8S)-8-amino-7-(carboxyamino)nonanoate + ATP = (4R,5S)-dethiobiotin + ADP + phosphate + H(+)</text>
        <dbReference type="Rhea" id="RHEA:63684"/>
        <dbReference type="ChEBI" id="CHEBI:15378"/>
        <dbReference type="ChEBI" id="CHEBI:30616"/>
        <dbReference type="ChEBI" id="CHEBI:43474"/>
        <dbReference type="ChEBI" id="CHEBI:149470"/>
        <dbReference type="ChEBI" id="CHEBI:149473"/>
        <dbReference type="ChEBI" id="CHEBI:456216"/>
    </reaction>
</comment>
<keyword evidence="2 9" id="KW-0436">Ligase</keyword>
<reference evidence="10 11" key="1">
    <citation type="submission" date="2017-07" db="EMBL/GenBank/DDBJ databases">
        <title>Virgibacillus sp. LM2416.</title>
        <authorList>
            <person name="Tak E.J."/>
            <person name="Bae J.-W."/>
        </authorList>
    </citation>
    <scope>NUCLEOTIDE SEQUENCE [LARGE SCALE GENOMIC DNA]</scope>
    <source>
        <strain evidence="10 11">LM2416</strain>
    </source>
</reference>
<feature type="binding site" evidence="9">
    <location>
        <position position="28"/>
    </location>
    <ligand>
        <name>Mg(2+)</name>
        <dbReference type="ChEBI" id="CHEBI:18420"/>
    </ligand>
</feature>
<dbReference type="InterPro" id="IPR004472">
    <property type="entry name" value="DTB_synth_BioD"/>
</dbReference>
<keyword evidence="3 9" id="KW-0479">Metal-binding</keyword>
<evidence type="ECO:0000256" key="5">
    <source>
        <dbReference type="ARBA" id="ARBA00022756"/>
    </source>
</evidence>
<dbReference type="NCBIfam" id="TIGR00347">
    <property type="entry name" value="bioD"/>
    <property type="match status" value="1"/>
</dbReference>
<keyword evidence="11" id="KW-1185">Reference proteome</keyword>
<dbReference type="Pfam" id="PF13500">
    <property type="entry name" value="AAA_26"/>
    <property type="match status" value="1"/>
</dbReference>
<dbReference type="PANTHER" id="PTHR43210">
    <property type="entry name" value="DETHIOBIOTIN SYNTHETASE"/>
    <property type="match status" value="1"/>
</dbReference>
<protein>
    <recommendedName>
        <fullName evidence="9">ATP-dependent dethiobiotin synthetase BioD</fullName>
        <ecNumber evidence="9">6.3.3.3</ecNumber>
    </recommendedName>
    <alternativeName>
        <fullName evidence="9">DTB synthetase</fullName>
        <shortName evidence="9">DTBS</shortName>
    </alternativeName>
    <alternativeName>
        <fullName evidence="9">Dethiobiotin synthase</fullName>
    </alternativeName>
</protein>
<feature type="binding site" evidence="9">
    <location>
        <position position="221"/>
    </location>
    <ligand>
        <name>ATP</name>
        <dbReference type="ChEBI" id="CHEBI:30616"/>
    </ligand>
</feature>
<evidence type="ECO:0000256" key="6">
    <source>
        <dbReference type="ARBA" id="ARBA00022840"/>
    </source>
</evidence>
<dbReference type="OrthoDB" id="9802097at2"/>
<comment type="pathway">
    <text evidence="9">Cofactor biosynthesis; biotin biosynthesis; biotin from 7,8-diaminononanoate: step 1/2.</text>
</comment>
<dbReference type="InterPro" id="IPR027417">
    <property type="entry name" value="P-loop_NTPase"/>
</dbReference>
<evidence type="ECO:0000256" key="7">
    <source>
        <dbReference type="ARBA" id="ARBA00022842"/>
    </source>
</evidence>
<accession>A0A220U7R5</accession>
<organism evidence="10 11">
    <name type="scientific">Virgibacillus phasianinus</name>
    <dbReference type="NCBI Taxonomy" id="2017483"/>
    <lineage>
        <taxon>Bacteria</taxon>
        <taxon>Bacillati</taxon>
        <taxon>Bacillota</taxon>
        <taxon>Bacilli</taxon>
        <taxon>Bacillales</taxon>
        <taxon>Bacillaceae</taxon>
        <taxon>Virgibacillus</taxon>
    </lineage>
</organism>
<feature type="binding site" evidence="9">
    <location>
        <position position="124"/>
    </location>
    <ligand>
        <name>Mg(2+)</name>
        <dbReference type="ChEBI" id="CHEBI:18420"/>
    </ligand>
</feature>
<evidence type="ECO:0000256" key="3">
    <source>
        <dbReference type="ARBA" id="ARBA00022723"/>
    </source>
</evidence>
<dbReference type="GO" id="GO:0005829">
    <property type="term" value="C:cytosol"/>
    <property type="evidence" value="ECO:0007669"/>
    <property type="project" value="TreeGrafter"/>
</dbReference>
<comment type="cofactor">
    <cofactor evidence="9">
        <name>Mg(2+)</name>
        <dbReference type="ChEBI" id="CHEBI:18420"/>
    </cofactor>
</comment>
<evidence type="ECO:0000313" key="11">
    <source>
        <dbReference type="Proteomes" id="UP000198312"/>
    </source>
</evidence>
<dbReference type="GO" id="GO:0005524">
    <property type="term" value="F:ATP binding"/>
    <property type="evidence" value="ECO:0007669"/>
    <property type="project" value="UniProtKB-UniRule"/>
</dbReference>
<comment type="catalytic activity">
    <reaction evidence="9">
        <text>(7R,8S)-7,8-diammoniononanoate + CO2 + ATP = (4R,5S)-dethiobiotin + ADP + phosphate + 3 H(+)</text>
        <dbReference type="Rhea" id="RHEA:15805"/>
        <dbReference type="ChEBI" id="CHEBI:15378"/>
        <dbReference type="ChEBI" id="CHEBI:16526"/>
        <dbReference type="ChEBI" id="CHEBI:30616"/>
        <dbReference type="ChEBI" id="CHEBI:43474"/>
        <dbReference type="ChEBI" id="CHEBI:149469"/>
        <dbReference type="ChEBI" id="CHEBI:149473"/>
        <dbReference type="ChEBI" id="CHEBI:456216"/>
        <dbReference type="EC" id="6.3.3.3"/>
    </reaction>
</comment>
<feature type="binding site" evidence="9">
    <location>
        <position position="63"/>
    </location>
    <ligand>
        <name>Mg(2+)</name>
        <dbReference type="ChEBI" id="CHEBI:18420"/>
    </ligand>
</feature>
<comment type="similarity">
    <text evidence="9">Belongs to the dethiobiotin synthetase family.</text>
</comment>
<dbReference type="GO" id="GO:0009102">
    <property type="term" value="P:biotin biosynthetic process"/>
    <property type="evidence" value="ECO:0007669"/>
    <property type="project" value="UniProtKB-UniRule"/>
</dbReference>
<comment type="subcellular location">
    <subcellularLocation>
        <location evidence="9">Cytoplasm</location>
    </subcellularLocation>
</comment>
<dbReference type="GO" id="GO:0000287">
    <property type="term" value="F:magnesium ion binding"/>
    <property type="evidence" value="ECO:0007669"/>
    <property type="project" value="UniProtKB-UniRule"/>
</dbReference>
<sequence>MQIHLNNGISTKHNGFFVTGTDTDIGKTFVTAGIAASLKNQGVDVGVFKPMLSGVSRDNSNSDAAILRAMSGDGSPIERVNPFQFNDPLAPYVAAERERRSVGLDDVIASWKEVKDKHRFFMIEGAGGLAVPLGERFLVADLAKAIGYPLLIVARPHLGTVNHTLLTISFARNLGIEIAGIIINGIKKHDNGVAEQTNPELIEKFSEVPVLGTIPWVNSPNHQAIREAVEENISFQRMLEK</sequence>
<dbReference type="CDD" id="cd03109">
    <property type="entry name" value="DTBS"/>
    <property type="match status" value="1"/>
</dbReference>
<dbReference type="UniPathway" id="UPA00078">
    <property type="reaction ID" value="UER00161"/>
</dbReference>
<feature type="binding site" evidence="9">
    <location>
        <begin position="24"/>
        <end position="29"/>
    </location>
    <ligand>
        <name>ATP</name>
        <dbReference type="ChEBI" id="CHEBI:30616"/>
    </ligand>
</feature>
<keyword evidence="5 9" id="KW-0093">Biotin biosynthesis</keyword>
<feature type="binding site" evidence="9">
    <location>
        <position position="63"/>
    </location>
    <ligand>
        <name>ATP</name>
        <dbReference type="ChEBI" id="CHEBI:30616"/>
    </ligand>
</feature>
<keyword evidence="7 9" id="KW-0460">Magnesium</keyword>
<dbReference type="Proteomes" id="UP000198312">
    <property type="component" value="Chromosome"/>
</dbReference>
<dbReference type="AlphaFoldDB" id="A0A220U7R5"/>
<name>A0A220U7R5_9BACI</name>
<feature type="binding site" evidence="9">
    <location>
        <begin position="124"/>
        <end position="127"/>
    </location>
    <ligand>
        <name>ATP</name>
        <dbReference type="ChEBI" id="CHEBI:30616"/>
    </ligand>
</feature>
<dbReference type="KEGG" id="vil:CFK37_17925"/>
<evidence type="ECO:0000256" key="1">
    <source>
        <dbReference type="ARBA" id="ARBA00022490"/>
    </source>
</evidence>
<dbReference type="GO" id="GO:0042803">
    <property type="term" value="F:protein homodimerization activity"/>
    <property type="evidence" value="ECO:0007669"/>
    <property type="project" value="UniProtKB-ARBA"/>
</dbReference>
<keyword evidence="6 9" id="KW-0067">ATP-binding</keyword>
<evidence type="ECO:0000256" key="4">
    <source>
        <dbReference type="ARBA" id="ARBA00022741"/>
    </source>
</evidence>
<dbReference type="GO" id="GO:0004141">
    <property type="term" value="F:dethiobiotin synthase activity"/>
    <property type="evidence" value="ECO:0007669"/>
    <property type="project" value="UniProtKB-UniRule"/>
</dbReference>
<feature type="binding site" evidence="9">
    <location>
        <begin position="215"/>
        <end position="217"/>
    </location>
    <ligand>
        <name>ATP</name>
        <dbReference type="ChEBI" id="CHEBI:30616"/>
    </ligand>
</feature>
<feature type="binding site" evidence="9">
    <location>
        <position position="53"/>
    </location>
    <ligand>
        <name>substrate</name>
    </ligand>
</feature>
<dbReference type="EMBL" id="CP022315">
    <property type="protein sequence ID" value="ASK63901.1"/>
    <property type="molecule type" value="Genomic_DNA"/>
</dbReference>
<comment type="function">
    <text evidence="9">Catalyzes a mechanistically unusual reaction, the ATP-dependent insertion of CO2 between the N7 and N8 nitrogen atoms of 7,8-diaminopelargonic acid (DAPA, also called 7,8-diammoniononanoate) to form a ureido ring.</text>
</comment>
<dbReference type="RefSeq" id="WP_089063159.1">
    <property type="nucleotide sequence ID" value="NZ_CP022315.1"/>
</dbReference>
<keyword evidence="1 9" id="KW-0963">Cytoplasm</keyword>
<dbReference type="SUPFAM" id="SSF52540">
    <property type="entry name" value="P-loop containing nucleoside triphosphate hydrolases"/>
    <property type="match status" value="1"/>
</dbReference>
<dbReference type="HAMAP" id="MF_00336">
    <property type="entry name" value="BioD"/>
    <property type="match status" value="1"/>
</dbReference>
<gene>
    <name evidence="9" type="primary">bioD</name>
    <name evidence="10" type="ORF">CFK37_17925</name>
</gene>
<evidence type="ECO:0000313" key="10">
    <source>
        <dbReference type="EMBL" id="ASK63901.1"/>
    </source>
</evidence>
<dbReference type="PIRSF" id="PIRSF006755">
    <property type="entry name" value="DTB_synth"/>
    <property type="match status" value="1"/>
</dbReference>
<dbReference type="FunFam" id="3.40.50.300:FF:000292">
    <property type="entry name" value="ATP-dependent dethiobiotin synthetase BioD"/>
    <property type="match status" value="1"/>
</dbReference>